<keyword evidence="1" id="KW-0812">Transmembrane</keyword>
<keyword evidence="1" id="KW-1133">Transmembrane helix</keyword>
<evidence type="ECO:0000313" key="2">
    <source>
        <dbReference type="EMBL" id="ABB17551.1"/>
    </source>
</evidence>
<reference evidence="2" key="2">
    <citation type="submission" date="2009-03" db="EMBL/GenBank/DDBJ databases">
        <title>Acquired DNA containing D-alanine,D-serine operons in vancomycin resistant Enterococcus faecalis.</title>
        <authorList>
            <person name="Boyd D.A."/>
            <person name="Mulvey M.R."/>
        </authorList>
    </citation>
    <scope>NUCLEOTIDE SEQUENCE</scope>
    <source>
        <strain evidence="2">N03-0233</strain>
    </source>
</reference>
<evidence type="ECO:0000256" key="1">
    <source>
        <dbReference type="SAM" id="Phobius"/>
    </source>
</evidence>
<organism evidence="2">
    <name type="scientific">Enterococcus faecalis</name>
    <name type="common">Streptococcus faecalis</name>
    <dbReference type="NCBI Taxonomy" id="1351"/>
    <lineage>
        <taxon>Bacteria</taxon>
        <taxon>Bacillati</taxon>
        <taxon>Bacillota</taxon>
        <taxon>Bacilli</taxon>
        <taxon>Lactobacillales</taxon>
        <taxon>Enterococcaceae</taxon>
        <taxon>Enterococcus</taxon>
    </lineage>
</organism>
<sequence>MNYDKRIIRNSGTLIFLLKFAPLISLGLPYIMKPETEVLFMKEQTYHIYLDSHEKTTLLHSLVELKNQLIQQGRYTDCVDELIFKVINAPVKRLRIEYV</sequence>
<proteinExistence type="predicted"/>
<keyword evidence="1" id="KW-0472">Membrane</keyword>
<reference evidence="2" key="1">
    <citation type="journal article" date="2006" name="Antimicrob. Agents Chemother.">
        <title>VanG-type vancomycin-resistant Enterococcus faecalis strains isolated in Canada.</title>
        <authorList>
            <person name="Boyd D.A."/>
            <person name="Du T."/>
            <person name="Hizon R."/>
            <person name="Kaplen B."/>
            <person name="Murphy T."/>
            <person name="Tyler S."/>
            <person name="Brown S."/>
            <person name="Jamieson F."/>
            <person name="Weiss K."/>
            <person name="Mulvey M.R."/>
        </authorList>
    </citation>
    <scope>NUCLEOTIDE SEQUENCE</scope>
    <source>
        <strain evidence="2">N03-0233</strain>
    </source>
</reference>
<protein>
    <submittedName>
        <fullName evidence="2">Uncharacterized protein</fullName>
    </submittedName>
</protein>
<dbReference type="EMBL" id="FJ872410">
    <property type="protein sequence ID" value="ABB17551.1"/>
    <property type="molecule type" value="Genomic_DNA"/>
</dbReference>
<dbReference type="AlphaFoldDB" id="Q30BE3"/>
<accession>Q30BE3</accession>
<feature type="transmembrane region" description="Helical" evidence="1">
    <location>
        <begin position="12"/>
        <end position="32"/>
    </location>
</feature>
<name>Q30BE3_ENTFL</name>